<dbReference type="SUPFAM" id="SSF54862">
    <property type="entry name" value="4Fe-4S ferredoxins"/>
    <property type="match status" value="2"/>
</dbReference>
<dbReference type="Gene3D" id="3.30.70.20">
    <property type="match status" value="2"/>
</dbReference>
<evidence type="ECO:0000259" key="4">
    <source>
        <dbReference type="PROSITE" id="PS51379"/>
    </source>
</evidence>
<dbReference type="AlphaFoldDB" id="B1C660"/>
<dbReference type="EMBL" id="ABIL02000004">
    <property type="protein sequence ID" value="EDS73345.1"/>
    <property type="molecule type" value="Genomic_DNA"/>
</dbReference>
<keyword evidence="3" id="KW-0411">Iron-sulfur</keyword>
<dbReference type="InterPro" id="IPR027631">
    <property type="entry name" value="Mono_FeFe_hydrog"/>
</dbReference>
<dbReference type="HOGENOM" id="CLU_039046_0_1_9"/>
<evidence type="ECO:0000256" key="2">
    <source>
        <dbReference type="ARBA" id="ARBA00023004"/>
    </source>
</evidence>
<dbReference type="InterPro" id="IPR017900">
    <property type="entry name" value="4Fe4S_Fe_S_CS"/>
</dbReference>
<reference evidence="5" key="2">
    <citation type="submission" date="2013-08" db="EMBL/GenBank/DDBJ databases">
        <title>Draft genome sequence of Anaerofustis stercorihominis (DSM 17244).</title>
        <authorList>
            <person name="Sudarsanam P."/>
            <person name="Ley R."/>
            <person name="Guruge J."/>
            <person name="Turnbaugh P.J."/>
            <person name="Mahowald M."/>
            <person name="Liep D."/>
            <person name="Gordon J."/>
        </authorList>
    </citation>
    <scope>NUCLEOTIDE SEQUENCE</scope>
    <source>
        <strain evidence="5">DSM 17244</strain>
    </source>
</reference>
<evidence type="ECO:0000256" key="1">
    <source>
        <dbReference type="ARBA" id="ARBA00022723"/>
    </source>
</evidence>
<name>B1C660_9FIRM</name>
<dbReference type="Pfam" id="PF00037">
    <property type="entry name" value="Fer4"/>
    <property type="match status" value="2"/>
</dbReference>
<dbReference type="OrthoDB" id="9798098at2"/>
<feature type="domain" description="4Fe-4S ferredoxin-type" evidence="4">
    <location>
        <begin position="108"/>
        <end position="138"/>
    </location>
</feature>
<dbReference type="InterPro" id="IPR004108">
    <property type="entry name" value="Fe_hydrogenase_lsu_C"/>
</dbReference>
<sequence>MKEIFTPIVDIRRKVFKEVALLAYENKEPELEKLAAEIVEEQDNKITNKKREKALILERIRLALGLDVSSNETPFDEDKDKENILGEKNVLNLPLVNVVSKACMQCEENTVFVTNNCRGCYAHPCSEVCPVDAVYFENGKSVINKDKCVRCGRCVEACPYNAIVKFDRPCKASCGVNAYTEDEEGNAKIDYEKCVSCGQCIVACPFGVVSDKSEIYQTIKAIQNNNEVIAEIAPAFVGQFGKGASPEKIKEALLKLGFSDVIEVALGADMGAVFEAKHFIEKVKTGEEPFLATSCCPSWAVMAKRDYPDIAPYVSPALTPMVATARVIKENHPNAKIVFIGPCSAKKLEANRRSVKSDVDYVLTFEEVAGMFEAKGIDVDSFEGEKLDDATAAGRGYGYSGGVTKAIVGAINKLDPELEVMTDRADGLKGCKKILTLAKSGKRNGYLLEGMGCPGGCVGGMGTLISQAKGEKEIKGFENKAENKEAYENKYIKEIDEAGIDDGKM</sequence>
<evidence type="ECO:0000313" key="6">
    <source>
        <dbReference type="Proteomes" id="UP000005178"/>
    </source>
</evidence>
<dbReference type="PROSITE" id="PS00198">
    <property type="entry name" value="4FE4S_FER_1"/>
    <property type="match status" value="1"/>
</dbReference>
<dbReference type="Gene3D" id="3.40.50.1780">
    <property type="match status" value="2"/>
</dbReference>
<dbReference type="GeneID" id="98000027"/>
<feature type="domain" description="4Fe-4S ferredoxin-type" evidence="4">
    <location>
        <begin position="185"/>
        <end position="214"/>
    </location>
</feature>
<dbReference type="GO" id="GO:0046872">
    <property type="term" value="F:metal ion binding"/>
    <property type="evidence" value="ECO:0007669"/>
    <property type="project" value="UniProtKB-KW"/>
</dbReference>
<keyword evidence="1" id="KW-0479">Metal-binding</keyword>
<dbReference type="Gene3D" id="3.40.950.10">
    <property type="entry name" value="Fe-only Hydrogenase (Larger Subunit), Chain L, domain 3"/>
    <property type="match status" value="2"/>
</dbReference>
<keyword evidence="2" id="KW-0408">Iron</keyword>
<dbReference type="InterPro" id="IPR009016">
    <property type="entry name" value="Fe_hydrogenase"/>
</dbReference>
<reference evidence="5" key="1">
    <citation type="submission" date="2008-01" db="EMBL/GenBank/DDBJ databases">
        <authorList>
            <person name="Fulton L."/>
            <person name="Clifton S."/>
            <person name="Fulton B."/>
            <person name="Xu J."/>
            <person name="Minx P."/>
            <person name="Pepin K.H."/>
            <person name="Johnson M."/>
            <person name="Thiruvilangam P."/>
            <person name="Bhonagiri V."/>
            <person name="Nash W.E."/>
            <person name="Mardis E.R."/>
            <person name="Wilson R.K."/>
        </authorList>
    </citation>
    <scope>NUCLEOTIDE SEQUENCE [LARGE SCALE GENOMIC DNA]</scope>
    <source>
        <strain evidence="5">DSM 17244</strain>
    </source>
</reference>
<protein>
    <submittedName>
        <fullName evidence="5">4Fe-4S binding domain protein</fullName>
    </submittedName>
</protein>
<feature type="domain" description="4Fe-4S ferredoxin-type" evidence="4">
    <location>
        <begin position="139"/>
        <end position="169"/>
    </location>
</feature>
<comment type="caution">
    <text evidence="5">The sequence shown here is derived from an EMBL/GenBank/DDBJ whole genome shotgun (WGS) entry which is preliminary data.</text>
</comment>
<organism evidence="5 6">
    <name type="scientific">Anaerofustis stercorihominis DSM 17244</name>
    <dbReference type="NCBI Taxonomy" id="445971"/>
    <lineage>
        <taxon>Bacteria</taxon>
        <taxon>Bacillati</taxon>
        <taxon>Bacillota</taxon>
        <taxon>Clostridia</taxon>
        <taxon>Eubacteriales</taxon>
        <taxon>Eubacteriaceae</taxon>
        <taxon>Anaerofustis</taxon>
    </lineage>
</organism>
<dbReference type="PANTHER" id="PTHR11615">
    <property type="entry name" value="NITRATE, FORMATE, IRON DEHYDROGENASE"/>
    <property type="match status" value="1"/>
</dbReference>
<dbReference type="RefSeq" id="WP_007049654.1">
    <property type="nucleotide sequence ID" value="NZ_DS560018.1"/>
</dbReference>
<dbReference type="NCBIfam" id="TIGR04105">
    <property type="entry name" value="FeFe_hydrog_B1"/>
    <property type="match status" value="1"/>
</dbReference>
<dbReference type="eggNOG" id="COG0437">
    <property type="taxonomic scope" value="Bacteria"/>
</dbReference>
<evidence type="ECO:0000313" key="5">
    <source>
        <dbReference type="EMBL" id="EDS73345.1"/>
    </source>
</evidence>
<dbReference type="SUPFAM" id="SSF53920">
    <property type="entry name" value="Fe-only hydrogenase"/>
    <property type="match status" value="1"/>
</dbReference>
<dbReference type="Pfam" id="PF02906">
    <property type="entry name" value="Fe_hyd_lg_C"/>
    <property type="match status" value="1"/>
</dbReference>
<gene>
    <name evidence="5" type="ORF">ANASTE_00200</name>
</gene>
<proteinExistence type="predicted"/>
<dbReference type="Proteomes" id="UP000005178">
    <property type="component" value="Unassembled WGS sequence"/>
</dbReference>
<evidence type="ECO:0000256" key="3">
    <source>
        <dbReference type="ARBA" id="ARBA00023014"/>
    </source>
</evidence>
<accession>B1C660</accession>
<dbReference type="eggNOG" id="COG4624">
    <property type="taxonomic scope" value="Bacteria"/>
</dbReference>
<dbReference type="InterPro" id="IPR050340">
    <property type="entry name" value="Cytosolic_Fe-S_CAF"/>
</dbReference>
<dbReference type="GO" id="GO:0051536">
    <property type="term" value="F:iron-sulfur cluster binding"/>
    <property type="evidence" value="ECO:0007669"/>
    <property type="project" value="UniProtKB-KW"/>
</dbReference>
<dbReference type="InterPro" id="IPR017896">
    <property type="entry name" value="4Fe4S_Fe-S-bd"/>
</dbReference>
<dbReference type="PROSITE" id="PS51379">
    <property type="entry name" value="4FE4S_FER_2"/>
    <property type="match status" value="3"/>
</dbReference>
<dbReference type="CDD" id="cd10549">
    <property type="entry name" value="MtMvhB_like"/>
    <property type="match status" value="1"/>
</dbReference>
<dbReference type="STRING" id="445971.ANASTE_00200"/>
<keyword evidence="6" id="KW-1185">Reference proteome</keyword>